<feature type="region of interest" description="Disordered" evidence="2">
    <location>
        <begin position="205"/>
        <end position="229"/>
    </location>
</feature>
<dbReference type="InterPro" id="IPR008978">
    <property type="entry name" value="HSP20-like_chaperone"/>
</dbReference>
<comment type="similarity">
    <text evidence="1">Belongs to the small heat shock protein (HSP20) family.</text>
</comment>
<feature type="compositionally biased region" description="Basic residues" evidence="2">
    <location>
        <begin position="102"/>
        <end position="129"/>
    </location>
</feature>
<feature type="compositionally biased region" description="Low complexity" evidence="2">
    <location>
        <begin position="18"/>
        <end position="29"/>
    </location>
</feature>
<evidence type="ECO:0000313" key="4">
    <source>
        <dbReference type="EMBL" id="KAJ1914179.1"/>
    </source>
</evidence>
<dbReference type="PROSITE" id="PS01031">
    <property type="entry name" value="SHSP"/>
    <property type="match status" value="1"/>
</dbReference>
<feature type="domain" description="SHSP" evidence="3">
    <location>
        <begin position="139"/>
        <end position="274"/>
    </location>
</feature>
<reference evidence="4" key="1">
    <citation type="submission" date="2022-07" db="EMBL/GenBank/DDBJ databases">
        <title>Phylogenomic reconstructions and comparative analyses of Kickxellomycotina fungi.</title>
        <authorList>
            <person name="Reynolds N.K."/>
            <person name="Stajich J.E."/>
            <person name="Barry K."/>
            <person name="Grigoriev I.V."/>
            <person name="Crous P."/>
            <person name="Smith M.E."/>
        </authorList>
    </citation>
    <scope>NUCLEOTIDE SEQUENCE</scope>
    <source>
        <strain evidence="4">RSA 861</strain>
    </source>
</reference>
<feature type="compositionally biased region" description="Polar residues" evidence="2">
    <location>
        <begin position="8"/>
        <end position="17"/>
    </location>
</feature>
<gene>
    <name evidence="4" type="ORF">IWQ60_008912</name>
</gene>
<dbReference type="Proteomes" id="UP001150569">
    <property type="component" value="Unassembled WGS sequence"/>
</dbReference>
<evidence type="ECO:0000256" key="2">
    <source>
        <dbReference type="SAM" id="MobiDB-lite"/>
    </source>
</evidence>
<sequence length="274" mass="30463">MPKLHSAFYTTGPAQPTSSDGWWSGPGDSSSRRHGHAHSHQDHRHTHGRRGGLPAEETFPPFGSFATQGIPGHFQPWSLPGHPFGPTSPSDSSSGDEDSFGRKHHHSHHDHRLHEHHGHHRHHGHRHERHSSGVLGGGDPFGPVAEVLSTEDAADGYTLNVLIPHVVPSSLRVTAVLGGLILQGHCEGRLHGHHHHRRHHHFFHRHKDHHHHHHGKHHSHTDRDDDVVSGSHTDFRQTFAVPSYVDTARAVAHTENGIVTIRAPRREVFASTAF</sequence>
<dbReference type="InterPro" id="IPR002068">
    <property type="entry name" value="A-crystallin/Hsp20_dom"/>
</dbReference>
<feature type="compositionally biased region" description="Basic residues" evidence="2">
    <location>
        <begin position="32"/>
        <end position="50"/>
    </location>
</feature>
<proteinExistence type="inferred from homology"/>
<dbReference type="AlphaFoldDB" id="A0A9W8DR36"/>
<evidence type="ECO:0000259" key="3">
    <source>
        <dbReference type="PROSITE" id="PS01031"/>
    </source>
</evidence>
<dbReference type="CDD" id="cd06464">
    <property type="entry name" value="ACD_sHsps-like"/>
    <property type="match status" value="1"/>
</dbReference>
<accession>A0A9W8DR36</accession>
<organism evidence="4 5">
    <name type="scientific">Tieghemiomyces parasiticus</name>
    <dbReference type="NCBI Taxonomy" id="78921"/>
    <lineage>
        <taxon>Eukaryota</taxon>
        <taxon>Fungi</taxon>
        <taxon>Fungi incertae sedis</taxon>
        <taxon>Zoopagomycota</taxon>
        <taxon>Kickxellomycotina</taxon>
        <taxon>Dimargaritomycetes</taxon>
        <taxon>Dimargaritales</taxon>
        <taxon>Dimargaritaceae</taxon>
        <taxon>Tieghemiomyces</taxon>
    </lineage>
</organism>
<feature type="region of interest" description="Disordered" evidence="2">
    <location>
        <begin position="1"/>
        <end position="143"/>
    </location>
</feature>
<protein>
    <recommendedName>
        <fullName evidence="3">SHSP domain-containing protein</fullName>
    </recommendedName>
</protein>
<evidence type="ECO:0000313" key="5">
    <source>
        <dbReference type="Proteomes" id="UP001150569"/>
    </source>
</evidence>
<dbReference type="SUPFAM" id="SSF49764">
    <property type="entry name" value="HSP20-like chaperones"/>
    <property type="match status" value="1"/>
</dbReference>
<dbReference type="Gene3D" id="2.60.40.790">
    <property type="match status" value="1"/>
</dbReference>
<evidence type="ECO:0000256" key="1">
    <source>
        <dbReference type="PROSITE-ProRule" id="PRU00285"/>
    </source>
</evidence>
<keyword evidence="5" id="KW-1185">Reference proteome</keyword>
<dbReference type="EMBL" id="JANBPT010000700">
    <property type="protein sequence ID" value="KAJ1914179.1"/>
    <property type="molecule type" value="Genomic_DNA"/>
</dbReference>
<dbReference type="OrthoDB" id="1431247at2759"/>
<name>A0A9W8DR36_9FUNG</name>
<feature type="compositionally biased region" description="Basic residues" evidence="2">
    <location>
        <begin position="205"/>
        <end position="220"/>
    </location>
</feature>
<comment type="caution">
    <text evidence="4">The sequence shown here is derived from an EMBL/GenBank/DDBJ whole genome shotgun (WGS) entry which is preliminary data.</text>
</comment>
<feature type="compositionally biased region" description="Low complexity" evidence="2">
    <location>
        <begin position="84"/>
        <end position="93"/>
    </location>
</feature>